<evidence type="ECO:0000256" key="2">
    <source>
        <dbReference type="ARBA" id="ARBA00006448"/>
    </source>
</evidence>
<dbReference type="InterPro" id="IPR007353">
    <property type="entry name" value="DUF421"/>
</dbReference>
<dbReference type="PANTHER" id="PTHR34582:SF6">
    <property type="entry name" value="UPF0702 TRANSMEMBRANE PROTEIN YCAP"/>
    <property type="match status" value="1"/>
</dbReference>
<dbReference type="Pfam" id="PF04239">
    <property type="entry name" value="DUF421"/>
    <property type="match status" value="1"/>
</dbReference>
<keyword evidence="5 7" id="KW-1133">Transmembrane helix</keyword>
<dbReference type="AlphaFoldDB" id="A0A7L5E0F5"/>
<evidence type="ECO:0000259" key="8">
    <source>
        <dbReference type="Pfam" id="PF04239"/>
    </source>
</evidence>
<keyword evidence="4 7" id="KW-0812">Transmembrane</keyword>
<feature type="transmembrane region" description="Helical" evidence="7">
    <location>
        <begin position="78"/>
        <end position="96"/>
    </location>
</feature>
<evidence type="ECO:0000256" key="7">
    <source>
        <dbReference type="SAM" id="Phobius"/>
    </source>
</evidence>
<proteinExistence type="inferred from homology"/>
<organism evidence="9 10">
    <name type="scientific">Mucilaginibacter robiniae</name>
    <dbReference type="NCBI Taxonomy" id="2728022"/>
    <lineage>
        <taxon>Bacteria</taxon>
        <taxon>Pseudomonadati</taxon>
        <taxon>Bacteroidota</taxon>
        <taxon>Sphingobacteriia</taxon>
        <taxon>Sphingobacteriales</taxon>
        <taxon>Sphingobacteriaceae</taxon>
        <taxon>Mucilaginibacter</taxon>
    </lineage>
</organism>
<feature type="domain" description="YetF C-terminal" evidence="8">
    <location>
        <begin position="105"/>
        <end position="178"/>
    </location>
</feature>
<comment type="subcellular location">
    <subcellularLocation>
        <location evidence="1">Cell membrane</location>
        <topology evidence="1">Multi-pass membrane protein</topology>
    </subcellularLocation>
</comment>
<evidence type="ECO:0000256" key="4">
    <source>
        <dbReference type="ARBA" id="ARBA00022692"/>
    </source>
</evidence>
<keyword evidence="6 7" id="KW-0472">Membrane</keyword>
<accession>A0A7L5E0F5</accession>
<dbReference type="InterPro" id="IPR023090">
    <property type="entry name" value="UPF0702_alpha/beta_dom_sf"/>
</dbReference>
<comment type="similarity">
    <text evidence="2">Belongs to the UPF0702 family.</text>
</comment>
<evidence type="ECO:0000256" key="1">
    <source>
        <dbReference type="ARBA" id="ARBA00004651"/>
    </source>
</evidence>
<dbReference type="KEGG" id="mrob:HH214_13725"/>
<evidence type="ECO:0000313" key="10">
    <source>
        <dbReference type="Proteomes" id="UP000503278"/>
    </source>
</evidence>
<dbReference type="EMBL" id="CP051682">
    <property type="protein sequence ID" value="QJD96852.1"/>
    <property type="molecule type" value="Genomic_DNA"/>
</dbReference>
<dbReference type="RefSeq" id="WP_169608544.1">
    <property type="nucleotide sequence ID" value="NZ_CP051682.1"/>
</dbReference>
<reference evidence="9 10" key="1">
    <citation type="submission" date="2020-04" db="EMBL/GenBank/DDBJ databases">
        <title>Genome sequencing of novel species.</title>
        <authorList>
            <person name="Heo J."/>
            <person name="Kim S.-J."/>
            <person name="Kim J.-S."/>
            <person name="Hong S.-B."/>
            <person name="Kwon S.-W."/>
        </authorList>
    </citation>
    <scope>NUCLEOTIDE SEQUENCE [LARGE SCALE GENOMIC DNA]</scope>
    <source>
        <strain evidence="9 10">F39-2</strain>
    </source>
</reference>
<dbReference type="Proteomes" id="UP000503278">
    <property type="component" value="Chromosome"/>
</dbReference>
<dbReference type="PANTHER" id="PTHR34582">
    <property type="entry name" value="UPF0702 TRANSMEMBRANE PROTEIN YCAP"/>
    <property type="match status" value="1"/>
</dbReference>
<keyword evidence="3" id="KW-1003">Cell membrane</keyword>
<dbReference type="GO" id="GO:0005886">
    <property type="term" value="C:plasma membrane"/>
    <property type="evidence" value="ECO:0007669"/>
    <property type="project" value="UniProtKB-SubCell"/>
</dbReference>
<evidence type="ECO:0000313" key="9">
    <source>
        <dbReference type="EMBL" id="QJD96852.1"/>
    </source>
</evidence>
<feature type="transmembrane region" description="Helical" evidence="7">
    <location>
        <begin position="28"/>
        <end position="46"/>
    </location>
</feature>
<sequence>MKKEEIHLEDFKRILFGQAPPEFLLETFIRTLIIYIVLLFIVRWLGKRMIGQLTIMELAVMLTLGAIVSVPMQVPDRGLLQGALLLVCAVFFQRGISLIGFRRGKFEDIAQGKTSLLVKDGVLQLEQMEKDRISRQQIYAELRQQKIFNLGMVDRLYAEAEGVFSVFKSNQPKSGLPILPPDDQEIMQIQHQASTQPPQSIQLMVCVSCGLIKPQSQQDTACNHCGHDEWVNAIN</sequence>
<protein>
    <submittedName>
        <fullName evidence="9">DUF421 domain-containing protein</fullName>
    </submittedName>
</protein>
<evidence type="ECO:0000256" key="6">
    <source>
        <dbReference type="ARBA" id="ARBA00023136"/>
    </source>
</evidence>
<evidence type="ECO:0000256" key="5">
    <source>
        <dbReference type="ARBA" id="ARBA00022989"/>
    </source>
</evidence>
<evidence type="ECO:0000256" key="3">
    <source>
        <dbReference type="ARBA" id="ARBA00022475"/>
    </source>
</evidence>
<gene>
    <name evidence="9" type="ORF">HH214_13725</name>
</gene>
<keyword evidence="10" id="KW-1185">Reference proteome</keyword>
<feature type="transmembrane region" description="Helical" evidence="7">
    <location>
        <begin position="53"/>
        <end position="72"/>
    </location>
</feature>
<name>A0A7L5E0F5_9SPHI</name>
<dbReference type="Gene3D" id="3.30.240.20">
    <property type="entry name" value="bsu07140 like domains"/>
    <property type="match status" value="1"/>
</dbReference>